<evidence type="ECO:0000313" key="3">
    <source>
        <dbReference type="Proteomes" id="UP000482960"/>
    </source>
</evidence>
<proteinExistence type="predicted"/>
<reference evidence="2 3" key="2">
    <citation type="submission" date="2020-03" db="EMBL/GenBank/DDBJ databases">
        <authorList>
            <person name="Ichikawa N."/>
            <person name="Kimura A."/>
            <person name="Kitahashi Y."/>
            <person name="Uohara A."/>
        </authorList>
    </citation>
    <scope>NUCLEOTIDE SEQUENCE [LARGE SCALE GENOMIC DNA]</scope>
    <source>
        <strain evidence="2 3">NBRC 108638</strain>
    </source>
</reference>
<feature type="region of interest" description="Disordered" evidence="1">
    <location>
        <begin position="1"/>
        <end position="37"/>
    </location>
</feature>
<gene>
    <name evidence="2" type="ORF">Prum_058880</name>
</gene>
<name>A0A6V8LDS6_9ACTN</name>
<sequence length="85" mass="9139">MVINQNPDSPPRRRHRAAADAGATPAAIGTIPDGTCGVTVTPSTPDRNAEYVRMLVDSFPPLTEEQRAQLAVLIRDSLPTNSRSE</sequence>
<organism evidence="2 3">
    <name type="scientific">Phytohabitans rumicis</name>
    <dbReference type="NCBI Taxonomy" id="1076125"/>
    <lineage>
        <taxon>Bacteria</taxon>
        <taxon>Bacillati</taxon>
        <taxon>Actinomycetota</taxon>
        <taxon>Actinomycetes</taxon>
        <taxon>Micromonosporales</taxon>
        <taxon>Micromonosporaceae</taxon>
    </lineage>
</organism>
<dbReference type="Proteomes" id="UP000482960">
    <property type="component" value="Unassembled WGS sequence"/>
</dbReference>
<evidence type="ECO:0000313" key="2">
    <source>
        <dbReference type="EMBL" id="GFJ92246.1"/>
    </source>
</evidence>
<keyword evidence="3" id="KW-1185">Reference proteome</keyword>
<reference evidence="2 3" key="1">
    <citation type="submission" date="2020-03" db="EMBL/GenBank/DDBJ databases">
        <title>Whole genome shotgun sequence of Phytohabitans rumicis NBRC 108638.</title>
        <authorList>
            <person name="Komaki H."/>
            <person name="Tamura T."/>
        </authorList>
    </citation>
    <scope>NUCLEOTIDE SEQUENCE [LARGE SCALE GENOMIC DNA]</scope>
    <source>
        <strain evidence="2 3">NBRC 108638</strain>
    </source>
</reference>
<dbReference type="AlphaFoldDB" id="A0A6V8LDS6"/>
<accession>A0A6V8LDS6</accession>
<protein>
    <submittedName>
        <fullName evidence="2">Uncharacterized protein</fullName>
    </submittedName>
</protein>
<evidence type="ECO:0000256" key="1">
    <source>
        <dbReference type="SAM" id="MobiDB-lite"/>
    </source>
</evidence>
<dbReference type="EMBL" id="BLPG01000001">
    <property type="protein sequence ID" value="GFJ92246.1"/>
    <property type="molecule type" value="Genomic_DNA"/>
</dbReference>
<feature type="compositionally biased region" description="Low complexity" evidence="1">
    <location>
        <begin position="19"/>
        <end position="32"/>
    </location>
</feature>
<comment type="caution">
    <text evidence="2">The sequence shown here is derived from an EMBL/GenBank/DDBJ whole genome shotgun (WGS) entry which is preliminary data.</text>
</comment>